<accession>A0AAD5YVA4</accession>
<dbReference type="EMBL" id="JANIEX010000477">
    <property type="protein sequence ID" value="KAJ3566565.1"/>
    <property type="molecule type" value="Genomic_DNA"/>
</dbReference>
<gene>
    <name evidence="1" type="ORF">NP233_g6922</name>
</gene>
<sequence length="144" mass="16738">MHHQLHVRLEIRRYERMYIALSKLKERFIHISRRQLSFAAQVANKALKLLDPKCKERHHGDGVIFVAIAFRQPSSKVIKVKRFLVTTRNNQANSGFEYSKELIISYKQHMASKFKDLADKWLPSPESGGIQPSLSSLKLLYVYA</sequence>
<protein>
    <submittedName>
        <fullName evidence="1">Uncharacterized protein</fullName>
    </submittedName>
</protein>
<dbReference type="AlphaFoldDB" id="A0AAD5YVA4"/>
<proteinExistence type="predicted"/>
<dbReference type="Proteomes" id="UP001213000">
    <property type="component" value="Unassembled WGS sequence"/>
</dbReference>
<name>A0AAD5YVA4_9AGAR</name>
<evidence type="ECO:0000313" key="1">
    <source>
        <dbReference type="EMBL" id="KAJ3566565.1"/>
    </source>
</evidence>
<reference evidence="1" key="1">
    <citation type="submission" date="2022-07" db="EMBL/GenBank/DDBJ databases">
        <title>Genome Sequence of Leucocoprinus birnbaumii.</title>
        <authorList>
            <person name="Buettner E."/>
        </authorList>
    </citation>
    <scope>NUCLEOTIDE SEQUENCE</scope>
    <source>
        <strain evidence="1">VT141</strain>
    </source>
</reference>
<evidence type="ECO:0000313" key="2">
    <source>
        <dbReference type="Proteomes" id="UP001213000"/>
    </source>
</evidence>
<organism evidence="1 2">
    <name type="scientific">Leucocoprinus birnbaumii</name>
    <dbReference type="NCBI Taxonomy" id="56174"/>
    <lineage>
        <taxon>Eukaryota</taxon>
        <taxon>Fungi</taxon>
        <taxon>Dikarya</taxon>
        <taxon>Basidiomycota</taxon>
        <taxon>Agaricomycotina</taxon>
        <taxon>Agaricomycetes</taxon>
        <taxon>Agaricomycetidae</taxon>
        <taxon>Agaricales</taxon>
        <taxon>Agaricineae</taxon>
        <taxon>Agaricaceae</taxon>
        <taxon>Leucocoprinus</taxon>
    </lineage>
</organism>
<keyword evidence="2" id="KW-1185">Reference proteome</keyword>
<comment type="caution">
    <text evidence="1">The sequence shown here is derived from an EMBL/GenBank/DDBJ whole genome shotgun (WGS) entry which is preliminary data.</text>
</comment>